<keyword evidence="1 3" id="KW-0808">Transferase</keyword>
<evidence type="ECO:0000313" key="4">
    <source>
        <dbReference type="Proteomes" id="UP000552644"/>
    </source>
</evidence>
<dbReference type="PANTHER" id="PTHR44068">
    <property type="entry name" value="ZGC:194242"/>
    <property type="match status" value="1"/>
</dbReference>
<dbReference type="AlphaFoldDB" id="A0A7W7QHC6"/>
<evidence type="ECO:0000256" key="1">
    <source>
        <dbReference type="ARBA" id="ARBA00022679"/>
    </source>
</evidence>
<proteinExistence type="predicted"/>
<dbReference type="InterPro" id="IPR029063">
    <property type="entry name" value="SAM-dependent_MTases_sf"/>
</dbReference>
<keyword evidence="4" id="KW-1185">Reference proteome</keyword>
<dbReference type="Proteomes" id="UP000552644">
    <property type="component" value="Unassembled WGS sequence"/>
</dbReference>
<dbReference type="Pfam" id="PF08241">
    <property type="entry name" value="Methyltransf_11"/>
    <property type="match status" value="1"/>
</dbReference>
<name>A0A7W7QHC6_9ACTN</name>
<keyword evidence="3" id="KW-0489">Methyltransferase</keyword>
<gene>
    <name evidence="3" type="ORF">FHS44_000620</name>
</gene>
<dbReference type="InterPro" id="IPR050447">
    <property type="entry name" value="Erg6_SMT_methyltransf"/>
</dbReference>
<accession>A0A7W7QHC6</accession>
<sequence>MSEVTEDRYADFYTRQLASPTLARIYREVYGDDHPEELRPFGFVTRTDLARFADLLSLRPGELLVDVGCGRGGPGVSLARDAGARLLGLDPVESAVRGARELSVTLGLPEARFEIGGFTATGLGDASCDAVLSVDALWMVWNKRAAFAEMARILRPGGRLVFSTWEPGYLDHAKMLVRAGFTVTAKEEAHRWLERQLEVYRLVLQEADTLREELGPGAPVLLAEAKDTPATLPDTPRYIIAATL</sequence>
<dbReference type="PANTHER" id="PTHR44068:SF11">
    <property type="entry name" value="GERANYL DIPHOSPHATE 2-C-METHYLTRANSFERASE"/>
    <property type="match status" value="1"/>
</dbReference>
<protein>
    <submittedName>
        <fullName evidence="3">SAM-dependent methyltransferase</fullName>
    </submittedName>
</protein>
<dbReference type="SUPFAM" id="SSF53335">
    <property type="entry name" value="S-adenosyl-L-methionine-dependent methyltransferases"/>
    <property type="match status" value="1"/>
</dbReference>
<comment type="caution">
    <text evidence="3">The sequence shown here is derived from an EMBL/GenBank/DDBJ whole genome shotgun (WGS) entry which is preliminary data.</text>
</comment>
<dbReference type="GO" id="GO:0032259">
    <property type="term" value="P:methylation"/>
    <property type="evidence" value="ECO:0007669"/>
    <property type="project" value="UniProtKB-KW"/>
</dbReference>
<evidence type="ECO:0000313" key="3">
    <source>
        <dbReference type="EMBL" id="MBB4913548.1"/>
    </source>
</evidence>
<dbReference type="InterPro" id="IPR013216">
    <property type="entry name" value="Methyltransf_11"/>
</dbReference>
<reference evidence="3 4" key="1">
    <citation type="submission" date="2020-08" db="EMBL/GenBank/DDBJ databases">
        <title>Genomic Encyclopedia of Type Strains, Phase III (KMG-III): the genomes of soil and plant-associated and newly described type strains.</title>
        <authorList>
            <person name="Whitman W."/>
        </authorList>
    </citation>
    <scope>NUCLEOTIDE SEQUENCE [LARGE SCALE GENOMIC DNA]</scope>
    <source>
        <strain evidence="3 4">CECT 8840</strain>
    </source>
</reference>
<organism evidence="3 4">
    <name type="scientific">Streptosporangium saharense</name>
    <dbReference type="NCBI Taxonomy" id="1706840"/>
    <lineage>
        <taxon>Bacteria</taxon>
        <taxon>Bacillati</taxon>
        <taxon>Actinomycetota</taxon>
        <taxon>Actinomycetes</taxon>
        <taxon>Streptosporangiales</taxon>
        <taxon>Streptosporangiaceae</taxon>
        <taxon>Streptosporangium</taxon>
    </lineage>
</organism>
<dbReference type="EMBL" id="JACHJP010000001">
    <property type="protein sequence ID" value="MBB4913548.1"/>
    <property type="molecule type" value="Genomic_DNA"/>
</dbReference>
<dbReference type="GO" id="GO:0008757">
    <property type="term" value="F:S-adenosylmethionine-dependent methyltransferase activity"/>
    <property type="evidence" value="ECO:0007669"/>
    <property type="project" value="InterPro"/>
</dbReference>
<evidence type="ECO:0000259" key="2">
    <source>
        <dbReference type="Pfam" id="PF08241"/>
    </source>
</evidence>
<dbReference type="RefSeq" id="WP_184712310.1">
    <property type="nucleotide sequence ID" value="NZ_JACHJP010000001.1"/>
</dbReference>
<dbReference type="Gene3D" id="3.40.50.150">
    <property type="entry name" value="Vaccinia Virus protein VP39"/>
    <property type="match status" value="1"/>
</dbReference>
<dbReference type="CDD" id="cd02440">
    <property type="entry name" value="AdoMet_MTases"/>
    <property type="match status" value="1"/>
</dbReference>
<feature type="domain" description="Methyltransferase type 11" evidence="2">
    <location>
        <begin position="65"/>
        <end position="162"/>
    </location>
</feature>